<name>A0A5M3YTN6_ASPTE</name>
<feature type="compositionally biased region" description="Low complexity" evidence="1">
    <location>
        <begin position="20"/>
        <end position="55"/>
    </location>
</feature>
<reference evidence="2 3" key="1">
    <citation type="submission" date="2020-01" db="EMBL/GenBank/DDBJ databases">
        <title>Aspergillus terreus IFO 6365 whole genome shotgun sequence.</title>
        <authorList>
            <person name="Kanamasa S."/>
            <person name="Takahashi H."/>
        </authorList>
    </citation>
    <scope>NUCLEOTIDE SEQUENCE [LARGE SCALE GENOMIC DNA]</scope>
    <source>
        <strain evidence="2 3">IFO 6365</strain>
    </source>
</reference>
<dbReference type="AlphaFoldDB" id="A0A5M3YTN6"/>
<evidence type="ECO:0000256" key="1">
    <source>
        <dbReference type="SAM" id="MobiDB-lite"/>
    </source>
</evidence>
<protein>
    <submittedName>
        <fullName evidence="2">Uncharacterized protein</fullName>
    </submittedName>
</protein>
<gene>
    <name evidence="2" type="ORF">ATEIFO6365_0004059300</name>
</gene>
<organism evidence="2 3">
    <name type="scientific">Aspergillus terreus</name>
    <dbReference type="NCBI Taxonomy" id="33178"/>
    <lineage>
        <taxon>Eukaryota</taxon>
        <taxon>Fungi</taxon>
        <taxon>Dikarya</taxon>
        <taxon>Ascomycota</taxon>
        <taxon>Pezizomycotina</taxon>
        <taxon>Eurotiomycetes</taxon>
        <taxon>Eurotiomycetidae</taxon>
        <taxon>Eurotiales</taxon>
        <taxon>Aspergillaceae</taxon>
        <taxon>Aspergillus</taxon>
        <taxon>Aspergillus subgen. Circumdati</taxon>
    </lineage>
</organism>
<dbReference type="VEuPathDB" id="FungiDB:ATEG_04620"/>
<accession>A0A5M3YTN6</accession>
<proteinExistence type="predicted"/>
<dbReference type="EMBL" id="BLJY01000004">
    <property type="protein sequence ID" value="GFF15474.1"/>
    <property type="molecule type" value="Genomic_DNA"/>
</dbReference>
<keyword evidence="3" id="KW-1185">Reference proteome</keyword>
<sequence length="251" mass="27620">MSTALPMQQFHFPPLPSSPLSPRATTTTPIFSTTMPSNNTSPSTSTFNFSSPSNTLTAQHAQTPRHQPPSPSRLSPQSTTTPTKPPSSKYAQRYATLSNPLQNAPPRTYTASASPSARAARRNLFLNRIKQDRDNGRFETRGEQLVLMEHVAEQKMWGEAMRRRADRLLSVEIGGLDDMDTGDASVSEADARALEEYLAQEQAMEMELMESTQRPDQGQGSSFSDDEYEGIFMDLADKVPPAGQDMDMSSG</sequence>
<dbReference type="OrthoDB" id="5279705at2759"/>
<feature type="region of interest" description="Disordered" evidence="1">
    <location>
        <begin position="98"/>
        <end position="117"/>
    </location>
</feature>
<evidence type="ECO:0000313" key="2">
    <source>
        <dbReference type="EMBL" id="GFF15474.1"/>
    </source>
</evidence>
<comment type="caution">
    <text evidence="2">The sequence shown here is derived from an EMBL/GenBank/DDBJ whole genome shotgun (WGS) entry which is preliminary data.</text>
</comment>
<evidence type="ECO:0000313" key="3">
    <source>
        <dbReference type="Proteomes" id="UP000452235"/>
    </source>
</evidence>
<dbReference type="Proteomes" id="UP000452235">
    <property type="component" value="Unassembled WGS sequence"/>
</dbReference>
<feature type="region of interest" description="Disordered" evidence="1">
    <location>
        <begin position="1"/>
        <end position="89"/>
    </location>
</feature>
<feature type="compositionally biased region" description="Low complexity" evidence="1">
    <location>
        <begin position="104"/>
        <end position="117"/>
    </location>
</feature>
<feature type="compositionally biased region" description="Low complexity" evidence="1">
    <location>
        <begin position="72"/>
        <end position="89"/>
    </location>
</feature>